<protein>
    <recommendedName>
        <fullName evidence="3">Antibiotic biosynthesis monooxygenase</fullName>
    </recommendedName>
</protein>
<dbReference type="EMBL" id="JAFFZW010000002">
    <property type="protein sequence ID" value="MBP0944959.1"/>
    <property type="molecule type" value="Genomic_DNA"/>
</dbReference>
<evidence type="ECO:0000313" key="2">
    <source>
        <dbReference type="Proteomes" id="UP000673197"/>
    </source>
</evidence>
<accession>A0ABS4C2Y3</accession>
<evidence type="ECO:0008006" key="3">
    <source>
        <dbReference type="Google" id="ProtNLM"/>
    </source>
</evidence>
<proteinExistence type="predicted"/>
<dbReference type="RefSeq" id="WP_210041465.1">
    <property type="nucleotide sequence ID" value="NZ_JAFFZW010000002.1"/>
</dbReference>
<name>A0ABS4C2Y3_9PSED</name>
<sequence length="111" mass="12524">MNTSLHGSEFSQSVEILTRTESSAQLVEALMARVDRFTSRHEGFIGSRVQVGEQEGEVLLHLFWLTREHGEHAQRYPVDGETDLFQFVCGFQVRKVAFRTSEPCSDAPPAL</sequence>
<reference evidence="1 2" key="1">
    <citation type="journal article" date="2022" name="Syst. Appl. Microbiol.">
        <title>Pseudomonas alliivorans sp. nov., a plant-pathogenic bacterium isolated from onion foliage in Georgia, USA.</title>
        <authorList>
            <person name="Zhao M."/>
            <person name="Tyson C."/>
            <person name="Chen H.C."/>
            <person name="Paudel S."/>
            <person name="Gitaitis R."/>
            <person name="Kvitko B."/>
            <person name="Dutta B."/>
        </authorList>
    </citation>
    <scope>NUCLEOTIDE SEQUENCE [LARGE SCALE GENOMIC DNA]</scope>
    <source>
        <strain evidence="1 2">20GA0068</strain>
    </source>
</reference>
<gene>
    <name evidence="1" type="ORF">JTJ32_06410</name>
</gene>
<dbReference type="Proteomes" id="UP000673197">
    <property type="component" value="Unassembled WGS sequence"/>
</dbReference>
<organism evidence="1 2">
    <name type="scientific">Pseudomonas alliivorans</name>
    <dbReference type="NCBI Taxonomy" id="2810613"/>
    <lineage>
        <taxon>Bacteria</taxon>
        <taxon>Pseudomonadati</taxon>
        <taxon>Pseudomonadota</taxon>
        <taxon>Gammaproteobacteria</taxon>
        <taxon>Pseudomonadales</taxon>
        <taxon>Pseudomonadaceae</taxon>
        <taxon>Pseudomonas</taxon>
    </lineage>
</organism>
<comment type="caution">
    <text evidence="1">The sequence shown here is derived from an EMBL/GenBank/DDBJ whole genome shotgun (WGS) entry which is preliminary data.</text>
</comment>
<evidence type="ECO:0000313" key="1">
    <source>
        <dbReference type="EMBL" id="MBP0944959.1"/>
    </source>
</evidence>
<keyword evidence="2" id="KW-1185">Reference proteome</keyword>